<dbReference type="InterPro" id="IPR020094">
    <property type="entry name" value="TruA/RsuA/RluB/E/F_N"/>
</dbReference>
<dbReference type="RefSeq" id="WP_138932352.1">
    <property type="nucleotide sequence ID" value="NZ_SWMU01000003.1"/>
</dbReference>
<dbReference type="Gene3D" id="3.30.70.580">
    <property type="entry name" value="Pseudouridine synthase I, catalytic domain, N-terminal subdomain"/>
    <property type="match status" value="1"/>
</dbReference>
<dbReference type="FunFam" id="3.30.70.580:FF:000001">
    <property type="entry name" value="tRNA pseudouridine synthase A"/>
    <property type="match status" value="1"/>
</dbReference>
<proteinExistence type="inferred from homology"/>
<dbReference type="PIRSF" id="PIRSF001430">
    <property type="entry name" value="tRNA_psdUrid_synth"/>
    <property type="match status" value="1"/>
</dbReference>
<dbReference type="GO" id="GO:0160147">
    <property type="term" value="F:tRNA pseudouridine(38-40) synthase activity"/>
    <property type="evidence" value="ECO:0007669"/>
    <property type="project" value="UniProtKB-EC"/>
</dbReference>
<comment type="catalytic activity">
    <reaction evidence="4 7">
        <text>uridine(38/39/40) in tRNA = pseudouridine(38/39/40) in tRNA</text>
        <dbReference type="Rhea" id="RHEA:22376"/>
        <dbReference type="Rhea" id="RHEA-COMP:10085"/>
        <dbReference type="Rhea" id="RHEA-COMP:10087"/>
        <dbReference type="ChEBI" id="CHEBI:65314"/>
        <dbReference type="ChEBI" id="CHEBI:65315"/>
        <dbReference type="EC" id="5.4.99.12"/>
    </reaction>
</comment>
<dbReference type="InterPro" id="IPR020103">
    <property type="entry name" value="PsdUridine_synth_cat_dom_sf"/>
</dbReference>
<comment type="function">
    <text evidence="4">Formation of pseudouridine at positions 38, 39 and 40 in the anticodon stem and loop of transfer RNAs.</text>
</comment>
<dbReference type="CDD" id="cd02570">
    <property type="entry name" value="PseudoU_synth_EcTruA"/>
    <property type="match status" value="1"/>
</dbReference>
<dbReference type="PANTHER" id="PTHR11142">
    <property type="entry name" value="PSEUDOURIDYLATE SYNTHASE"/>
    <property type="match status" value="1"/>
</dbReference>
<evidence type="ECO:0000256" key="1">
    <source>
        <dbReference type="ARBA" id="ARBA00009375"/>
    </source>
</evidence>
<dbReference type="InterPro" id="IPR020095">
    <property type="entry name" value="PsdUridine_synth_TruA_C"/>
</dbReference>
<organism evidence="9 10">
    <name type="scientific">Mesohalobacter halotolerans</name>
    <dbReference type="NCBI Taxonomy" id="1883405"/>
    <lineage>
        <taxon>Bacteria</taxon>
        <taxon>Pseudomonadati</taxon>
        <taxon>Bacteroidota</taxon>
        <taxon>Flavobacteriia</taxon>
        <taxon>Flavobacteriales</taxon>
        <taxon>Flavobacteriaceae</taxon>
        <taxon>Mesohalobacter</taxon>
    </lineage>
</organism>
<keyword evidence="3 4" id="KW-0413">Isomerase</keyword>
<sequence>MLKRYFLECSYLGQNYVGWQKQPDQKSVQTTIDEALSTVLQENLEVMGAGRTDTGVHAKYFIAHFDTETALEHTENLIYKLNTVLPADIAVQNIYRVNANHHARFDAVSRSYQYRIATQKNPFEITSAYYIKNALDVKLMHKCAHRLLDFSNFKSFCKVKTAVNTFECDVIEAEVKNLKDDLVVFNISANRFLRNMVRAITGTLIDVGLGKTHYEDFINIIKSQDRRKAGKSVPAHGLYLTDIKYPYPLKSIYEQD</sequence>
<gene>
    <name evidence="4 9" type="primary">truA</name>
    <name evidence="9" type="ORF">FCN74_09535</name>
</gene>
<evidence type="ECO:0000256" key="3">
    <source>
        <dbReference type="ARBA" id="ARBA00023235"/>
    </source>
</evidence>
<evidence type="ECO:0000259" key="8">
    <source>
        <dbReference type="Pfam" id="PF01416"/>
    </source>
</evidence>
<feature type="binding site" evidence="4 6">
    <location>
        <position position="112"/>
    </location>
    <ligand>
        <name>substrate</name>
    </ligand>
</feature>
<name>A0A4U5TQD1_9FLAO</name>
<feature type="active site" description="Nucleophile" evidence="4 5">
    <location>
        <position position="53"/>
    </location>
</feature>
<protein>
    <recommendedName>
        <fullName evidence="4">tRNA pseudouridine synthase A</fullName>
        <ecNumber evidence="4">5.4.99.12</ecNumber>
    </recommendedName>
    <alternativeName>
        <fullName evidence="4">tRNA pseudouridine(38-40) synthase</fullName>
    </alternativeName>
    <alternativeName>
        <fullName evidence="4">tRNA pseudouridylate synthase I</fullName>
    </alternativeName>
    <alternativeName>
        <fullName evidence="4">tRNA-uridine isomerase I</fullName>
    </alternativeName>
</protein>
<dbReference type="PANTHER" id="PTHR11142:SF0">
    <property type="entry name" value="TRNA PSEUDOURIDINE SYNTHASE-LIKE 1"/>
    <property type="match status" value="1"/>
</dbReference>
<evidence type="ECO:0000256" key="4">
    <source>
        <dbReference type="HAMAP-Rule" id="MF_00171"/>
    </source>
</evidence>
<evidence type="ECO:0000313" key="10">
    <source>
        <dbReference type="Proteomes" id="UP000306552"/>
    </source>
</evidence>
<evidence type="ECO:0000313" key="9">
    <source>
        <dbReference type="EMBL" id="TKS56236.1"/>
    </source>
</evidence>
<evidence type="ECO:0000256" key="6">
    <source>
        <dbReference type="PIRSR" id="PIRSR001430-2"/>
    </source>
</evidence>
<accession>A0A4U5TQD1</accession>
<dbReference type="GO" id="GO:0031119">
    <property type="term" value="P:tRNA pseudouridine synthesis"/>
    <property type="evidence" value="ECO:0007669"/>
    <property type="project" value="UniProtKB-UniRule"/>
</dbReference>
<reference evidence="9 10" key="1">
    <citation type="submission" date="2019-04" db="EMBL/GenBank/DDBJ databases">
        <title>Psychroflexus halotolerans sp. nov., isolated from a marine solar saltern.</title>
        <authorList>
            <person name="Feng X."/>
        </authorList>
    </citation>
    <scope>NUCLEOTIDE SEQUENCE [LARGE SCALE GENOMIC DNA]</scope>
    <source>
        <strain evidence="9 10">WDS2C27</strain>
    </source>
</reference>
<dbReference type="HAMAP" id="MF_00171">
    <property type="entry name" value="TruA"/>
    <property type="match status" value="1"/>
</dbReference>
<feature type="domain" description="Pseudouridine synthase I TruA alpha/beta" evidence="8">
    <location>
        <begin position="152"/>
        <end position="246"/>
    </location>
</feature>
<dbReference type="OrthoDB" id="9811823at2"/>
<dbReference type="SUPFAM" id="SSF55120">
    <property type="entry name" value="Pseudouridine synthase"/>
    <property type="match status" value="1"/>
</dbReference>
<dbReference type="NCBIfam" id="TIGR00071">
    <property type="entry name" value="hisT_truA"/>
    <property type="match status" value="1"/>
</dbReference>
<feature type="domain" description="Pseudouridine synthase I TruA alpha/beta" evidence="8">
    <location>
        <begin position="10"/>
        <end position="106"/>
    </location>
</feature>
<comment type="caution">
    <text evidence="4">Lacks conserved residue(s) required for the propagation of feature annotation.</text>
</comment>
<comment type="caution">
    <text evidence="9">The sequence shown here is derived from an EMBL/GenBank/DDBJ whole genome shotgun (WGS) entry which is preliminary data.</text>
</comment>
<dbReference type="InterPro" id="IPR001406">
    <property type="entry name" value="PsdUridine_synth_TruA"/>
</dbReference>
<dbReference type="Gene3D" id="3.30.70.660">
    <property type="entry name" value="Pseudouridine synthase I, catalytic domain, C-terminal subdomain"/>
    <property type="match status" value="1"/>
</dbReference>
<dbReference type="InterPro" id="IPR020097">
    <property type="entry name" value="PsdUridine_synth_TruA_a/b_dom"/>
</dbReference>
<dbReference type="GO" id="GO:0003723">
    <property type="term" value="F:RNA binding"/>
    <property type="evidence" value="ECO:0007669"/>
    <property type="project" value="InterPro"/>
</dbReference>
<dbReference type="EC" id="5.4.99.12" evidence="4"/>
<dbReference type="EMBL" id="SWMU01000003">
    <property type="protein sequence ID" value="TKS56236.1"/>
    <property type="molecule type" value="Genomic_DNA"/>
</dbReference>
<dbReference type="Pfam" id="PF01416">
    <property type="entry name" value="PseudoU_synth_1"/>
    <property type="match status" value="2"/>
</dbReference>
<evidence type="ECO:0000256" key="2">
    <source>
        <dbReference type="ARBA" id="ARBA00022694"/>
    </source>
</evidence>
<comment type="similarity">
    <text evidence="1 4 7">Belongs to the tRNA pseudouridine synthase TruA family.</text>
</comment>
<keyword evidence="2 4" id="KW-0819">tRNA processing</keyword>
<keyword evidence="10" id="KW-1185">Reference proteome</keyword>
<comment type="subunit">
    <text evidence="4">Homodimer.</text>
</comment>
<evidence type="ECO:0000256" key="7">
    <source>
        <dbReference type="RuleBase" id="RU003792"/>
    </source>
</evidence>
<dbReference type="AlphaFoldDB" id="A0A4U5TQD1"/>
<evidence type="ECO:0000256" key="5">
    <source>
        <dbReference type="PIRSR" id="PIRSR001430-1"/>
    </source>
</evidence>
<dbReference type="Proteomes" id="UP000306552">
    <property type="component" value="Unassembled WGS sequence"/>
</dbReference>